<sequence>MEETMLEEQQDDLERMLAQMRAEALKRGKDWLRKKMEDTKPMGGLSSSEEQQPGTVVEINDLQEDREQTPKPSKRQKSAGKPARKPSKRTRVPECDTTSPGAPETPESSSSHKSTGGEHISAIIKECIKSITPLLLKSGSAGAGTGGSGKGECQDNPSKVGGSGVQAQGSDRASPGDPTAAWGAACRGREPTDSVGLPPEAYTRPSLGRPAMTTRAAGLANAIPLAVKERVWRKEFIDIFSLLEIQLEGLDLTIGVAGRSAANQKSRKTGPAVLPPVKLNKVNSACCGRREYYEKCRKFIKDAVRG</sequence>
<evidence type="ECO:0000313" key="2">
    <source>
        <dbReference type="EMBL" id="KAJ1101531.1"/>
    </source>
</evidence>
<dbReference type="Proteomes" id="UP001066276">
    <property type="component" value="Chromosome 10"/>
</dbReference>
<feature type="compositionally biased region" description="Polar residues" evidence="1">
    <location>
        <begin position="96"/>
        <end position="114"/>
    </location>
</feature>
<feature type="compositionally biased region" description="Basic residues" evidence="1">
    <location>
        <begin position="72"/>
        <end position="90"/>
    </location>
</feature>
<feature type="non-terminal residue" evidence="2">
    <location>
        <position position="306"/>
    </location>
</feature>
<protein>
    <submittedName>
        <fullName evidence="2">Uncharacterized protein</fullName>
    </submittedName>
</protein>
<keyword evidence="3" id="KW-1185">Reference proteome</keyword>
<accession>A0AAV7MDW2</accession>
<evidence type="ECO:0000256" key="1">
    <source>
        <dbReference type="SAM" id="MobiDB-lite"/>
    </source>
</evidence>
<dbReference type="AlphaFoldDB" id="A0AAV7MDW2"/>
<feature type="compositionally biased region" description="Basic and acidic residues" evidence="1">
    <location>
        <begin position="28"/>
        <end position="40"/>
    </location>
</feature>
<feature type="region of interest" description="Disordered" evidence="1">
    <location>
        <begin position="28"/>
        <end position="118"/>
    </location>
</feature>
<name>A0AAV7MDW2_PLEWA</name>
<proteinExistence type="predicted"/>
<comment type="caution">
    <text evidence="2">The sequence shown here is derived from an EMBL/GenBank/DDBJ whole genome shotgun (WGS) entry which is preliminary data.</text>
</comment>
<dbReference type="EMBL" id="JANPWB010000014">
    <property type="protein sequence ID" value="KAJ1101531.1"/>
    <property type="molecule type" value="Genomic_DNA"/>
</dbReference>
<organism evidence="2 3">
    <name type="scientific">Pleurodeles waltl</name>
    <name type="common">Iberian ribbed newt</name>
    <dbReference type="NCBI Taxonomy" id="8319"/>
    <lineage>
        <taxon>Eukaryota</taxon>
        <taxon>Metazoa</taxon>
        <taxon>Chordata</taxon>
        <taxon>Craniata</taxon>
        <taxon>Vertebrata</taxon>
        <taxon>Euteleostomi</taxon>
        <taxon>Amphibia</taxon>
        <taxon>Batrachia</taxon>
        <taxon>Caudata</taxon>
        <taxon>Salamandroidea</taxon>
        <taxon>Salamandridae</taxon>
        <taxon>Pleurodelinae</taxon>
        <taxon>Pleurodeles</taxon>
    </lineage>
</organism>
<gene>
    <name evidence="2" type="ORF">NDU88_006598</name>
</gene>
<reference evidence="2" key="1">
    <citation type="journal article" date="2022" name="bioRxiv">
        <title>Sequencing and chromosome-scale assembly of the giantPleurodeles waltlgenome.</title>
        <authorList>
            <person name="Brown T."/>
            <person name="Elewa A."/>
            <person name="Iarovenko S."/>
            <person name="Subramanian E."/>
            <person name="Araus A.J."/>
            <person name="Petzold A."/>
            <person name="Susuki M."/>
            <person name="Suzuki K.-i.T."/>
            <person name="Hayashi T."/>
            <person name="Toyoda A."/>
            <person name="Oliveira C."/>
            <person name="Osipova E."/>
            <person name="Leigh N.D."/>
            <person name="Simon A."/>
            <person name="Yun M.H."/>
        </authorList>
    </citation>
    <scope>NUCLEOTIDE SEQUENCE</scope>
    <source>
        <strain evidence="2">20211129_DDA</strain>
        <tissue evidence="2">Liver</tissue>
    </source>
</reference>
<feature type="compositionally biased region" description="Polar residues" evidence="1">
    <location>
        <begin position="45"/>
        <end position="54"/>
    </location>
</feature>
<evidence type="ECO:0000313" key="3">
    <source>
        <dbReference type="Proteomes" id="UP001066276"/>
    </source>
</evidence>
<feature type="compositionally biased region" description="Gly residues" evidence="1">
    <location>
        <begin position="141"/>
        <end position="150"/>
    </location>
</feature>
<feature type="region of interest" description="Disordered" evidence="1">
    <location>
        <begin position="140"/>
        <end position="209"/>
    </location>
</feature>